<dbReference type="OrthoDB" id="878372at2"/>
<sequence>MKKYVVTLLVPAMILLGCNKSDDAAPNIPEKNTMSASLDNTKLNITEAHTMVDSDNKDILDILGFIDGTTTKALALGLPYKDMKEGQTYELIKGADFKGFIYYTTDSFHDIYGAGPNDAGVAQIVLTRNDQKNRVLEGTFQGTLQHDTDELIVSEGKFLVKY</sequence>
<proteinExistence type="predicted"/>
<keyword evidence="2" id="KW-1185">Reference proteome</keyword>
<dbReference type="RefSeq" id="WP_073141967.1">
    <property type="nucleotide sequence ID" value="NZ_FQWQ01000005.1"/>
</dbReference>
<reference evidence="1 2" key="1">
    <citation type="submission" date="2016-11" db="EMBL/GenBank/DDBJ databases">
        <authorList>
            <person name="Jaros S."/>
            <person name="Januszkiewicz K."/>
            <person name="Wedrychowicz H."/>
        </authorList>
    </citation>
    <scope>NUCLEOTIDE SEQUENCE [LARGE SCALE GENOMIC DNA]</scope>
    <source>
        <strain evidence="1 2">DSM 24574</strain>
    </source>
</reference>
<organism evidence="1 2">
    <name type="scientific">Chryseolinea serpens</name>
    <dbReference type="NCBI Taxonomy" id="947013"/>
    <lineage>
        <taxon>Bacteria</taxon>
        <taxon>Pseudomonadati</taxon>
        <taxon>Bacteroidota</taxon>
        <taxon>Cytophagia</taxon>
        <taxon>Cytophagales</taxon>
        <taxon>Fulvivirgaceae</taxon>
        <taxon>Chryseolinea</taxon>
    </lineage>
</organism>
<dbReference type="PROSITE" id="PS51257">
    <property type="entry name" value="PROKAR_LIPOPROTEIN"/>
    <property type="match status" value="1"/>
</dbReference>
<dbReference type="AlphaFoldDB" id="A0A1M5WTW7"/>
<evidence type="ECO:0000313" key="1">
    <source>
        <dbReference type="EMBL" id="SHH90584.1"/>
    </source>
</evidence>
<protein>
    <recommendedName>
        <fullName evidence="3">Lipoprotein</fullName>
    </recommendedName>
</protein>
<accession>A0A1M5WTW7</accession>
<evidence type="ECO:0000313" key="2">
    <source>
        <dbReference type="Proteomes" id="UP000184212"/>
    </source>
</evidence>
<gene>
    <name evidence="1" type="ORF">SAMN04488109_5980</name>
</gene>
<dbReference type="Proteomes" id="UP000184212">
    <property type="component" value="Unassembled WGS sequence"/>
</dbReference>
<dbReference type="STRING" id="947013.SAMN04488109_5980"/>
<evidence type="ECO:0008006" key="3">
    <source>
        <dbReference type="Google" id="ProtNLM"/>
    </source>
</evidence>
<name>A0A1M5WTW7_9BACT</name>
<dbReference type="EMBL" id="FQWQ01000005">
    <property type="protein sequence ID" value="SHH90584.1"/>
    <property type="molecule type" value="Genomic_DNA"/>
</dbReference>